<dbReference type="Pfam" id="PF11553">
    <property type="entry name" value="DUF3231"/>
    <property type="match status" value="2"/>
</dbReference>
<name>A0A437KFX4_9BACI</name>
<dbReference type="InterPro" id="IPR021617">
    <property type="entry name" value="DUF3231"/>
</dbReference>
<dbReference type="InterPro" id="IPR012347">
    <property type="entry name" value="Ferritin-like"/>
</dbReference>
<dbReference type="Gene3D" id="1.20.1260.10">
    <property type="match status" value="2"/>
</dbReference>
<dbReference type="Proteomes" id="UP000288024">
    <property type="component" value="Unassembled WGS sequence"/>
</dbReference>
<proteinExistence type="predicted"/>
<accession>A0A437KFX4</accession>
<protein>
    <submittedName>
        <fullName evidence="1">DUF3231 family protein</fullName>
    </submittedName>
</protein>
<organism evidence="1 2">
    <name type="scientific">Niallia taxi</name>
    <dbReference type="NCBI Taxonomy" id="2499688"/>
    <lineage>
        <taxon>Bacteria</taxon>
        <taxon>Bacillati</taxon>
        <taxon>Bacillota</taxon>
        <taxon>Bacilli</taxon>
        <taxon>Bacillales</taxon>
        <taxon>Bacillaceae</taxon>
        <taxon>Niallia</taxon>
    </lineage>
</organism>
<dbReference type="AlphaFoldDB" id="A0A437KFX4"/>
<dbReference type="EMBL" id="RZTZ01000001">
    <property type="protein sequence ID" value="RVT66965.1"/>
    <property type="molecule type" value="Genomic_DNA"/>
</dbReference>
<gene>
    <name evidence="1" type="ORF">EM808_00275</name>
</gene>
<dbReference type="RefSeq" id="WP_127734321.1">
    <property type="nucleotide sequence ID" value="NZ_RZTZ01000001.1"/>
</dbReference>
<evidence type="ECO:0000313" key="1">
    <source>
        <dbReference type="EMBL" id="RVT66965.1"/>
    </source>
</evidence>
<sequence>MKNNSKAPLTSAEKANLWNFYMANTMSHCMFQHFLAHVENKQIKKIIQDSDLLSQRIIERVKNFFQEENIPLPAGFSEQDVNLAAPRLFSDSFYLLYIDLMYKLGLIFYSITLPNTTRLDIRLFITETMHDAANYSNQVTELMLETGIYVRPPNIPTLNTQEIVQRQSFFNGFFGDKRTLTGIEISQLFANIQFNTMKTVLLLAFGQVAESNEIRNYFIRGKHINIKQNTVFSNVLKEEDLPLTMPSQFNVTTTNIPPFSDKLMLFHISNLSSAKLRNFGDSIAVSPRHDLGSLYFRLMVETSNYAEDGGNLLIENSWMEKPPHNVDRNLLAKKKK</sequence>
<keyword evidence="2" id="KW-1185">Reference proteome</keyword>
<comment type="caution">
    <text evidence="1">The sequence shown here is derived from an EMBL/GenBank/DDBJ whole genome shotgun (WGS) entry which is preliminary data.</text>
</comment>
<evidence type="ECO:0000313" key="2">
    <source>
        <dbReference type="Proteomes" id="UP000288024"/>
    </source>
</evidence>
<reference evidence="1 2" key="1">
    <citation type="submission" date="2019-01" db="EMBL/GenBank/DDBJ databases">
        <title>Bacillus sp. M5HDSG1-1, whole genome shotgun sequence.</title>
        <authorList>
            <person name="Tuo L."/>
        </authorList>
    </citation>
    <scope>NUCLEOTIDE SEQUENCE [LARGE SCALE GENOMIC DNA]</scope>
    <source>
        <strain evidence="1 2">M5HDSG1-1</strain>
    </source>
</reference>